<evidence type="ECO:0000313" key="2">
    <source>
        <dbReference type="Proteomes" id="UP000195514"/>
    </source>
</evidence>
<accession>A0A1Y6K305</accession>
<dbReference type="RefSeq" id="WP_087861198.1">
    <property type="nucleotide sequence ID" value="NZ_LT859958.1"/>
</dbReference>
<reference evidence="2" key="1">
    <citation type="submission" date="2017-05" db="EMBL/GenBank/DDBJ databases">
        <authorList>
            <person name="Kirkegaard R."/>
            <person name="Mcilroy J S."/>
        </authorList>
    </citation>
    <scope>NUCLEOTIDE SEQUENCE [LARGE SCALE GENOMIC DNA]</scope>
</reference>
<dbReference type="OrthoDB" id="162726at2"/>
<evidence type="ECO:0000313" key="1">
    <source>
        <dbReference type="EMBL" id="SMX53248.1"/>
    </source>
</evidence>
<organism evidence="1 2">
    <name type="scientific">Candidatus Brevifilum fermentans</name>
    <dbReference type="NCBI Taxonomy" id="1986204"/>
    <lineage>
        <taxon>Bacteria</taxon>
        <taxon>Bacillati</taxon>
        <taxon>Chloroflexota</taxon>
        <taxon>Anaerolineae</taxon>
        <taxon>Anaerolineales</taxon>
        <taxon>Anaerolineaceae</taxon>
        <taxon>Candidatus Brevifilum</taxon>
    </lineage>
</organism>
<dbReference type="AlphaFoldDB" id="A0A1Y6K305"/>
<dbReference type="KEGG" id="abat:CFX1CAM_0182"/>
<dbReference type="EMBL" id="LT859958">
    <property type="protein sequence ID" value="SMX53248.1"/>
    <property type="molecule type" value="Genomic_DNA"/>
</dbReference>
<gene>
    <name evidence="1" type="ORF">CFX1CAM_0182</name>
</gene>
<name>A0A1Y6K305_9CHLR</name>
<proteinExistence type="predicted"/>
<dbReference type="Pfam" id="PF19928">
    <property type="entry name" value="DUF6391"/>
    <property type="match status" value="1"/>
</dbReference>
<keyword evidence="2" id="KW-1185">Reference proteome</keyword>
<sequence length="170" mass="18295">MSHSLLNFSPISRTRRNHGLEHATLHVLSRRFPRLSLAGISSPRGFIILGDVTSEDVAEAAIEALKRLRAGESNLALHPNCGTNFAIPGAFAGLAGWLATLGSDKSFKSKLERLPLALALATVALSLTFPLGPIIQKRFTTSGDPQGLELERVETCIRAGIRVHHVTTRG</sequence>
<protein>
    <submittedName>
        <fullName evidence="1">Uncharacterized protein</fullName>
    </submittedName>
</protein>
<dbReference type="Proteomes" id="UP000195514">
    <property type="component" value="Chromosome I"/>
</dbReference>